<dbReference type="Proteomes" id="UP000004738">
    <property type="component" value="Unassembled WGS sequence"/>
</dbReference>
<gene>
    <name evidence="1" type="ORF">B857_03773</name>
</gene>
<evidence type="ECO:0000313" key="1">
    <source>
        <dbReference type="EMBL" id="EKB43418.1"/>
    </source>
</evidence>
<dbReference type="EMBL" id="AMCK01000033">
    <property type="protein sequence ID" value="EKB43418.1"/>
    <property type="molecule type" value="Genomic_DNA"/>
</dbReference>
<proteinExistence type="predicted"/>
<name>K1KXR4_9BACL</name>
<sequence length="74" mass="8573">MEESQKNVPAKRVDLVTVKLFEKQIMVYWTGIVEIFHLKTFNKISHANLRDALNGYSYVGFFFLPFSLGSCLEL</sequence>
<reference evidence="1 2" key="1">
    <citation type="journal article" date="2012" name="J. Bacteriol.">
        <title>Draft Genome Sequence of Bacillus isronensis Strain B3W22, Isolated from the Upper Atmosphere.</title>
        <authorList>
            <person name="Shivaji S."/>
            <person name="Ara S."/>
            <person name="Singh S.K."/>
            <person name="Bandi S."/>
            <person name="Singh A."/>
            <person name="Pinnaka A.K."/>
        </authorList>
    </citation>
    <scope>NUCLEOTIDE SEQUENCE [LARGE SCALE GENOMIC DNA]</scope>
    <source>
        <strain evidence="1 2">B3W22</strain>
    </source>
</reference>
<evidence type="ECO:0000313" key="2">
    <source>
        <dbReference type="Proteomes" id="UP000004738"/>
    </source>
</evidence>
<accession>K1KXR4</accession>
<keyword evidence="2" id="KW-1185">Reference proteome</keyword>
<organism evidence="1 2">
    <name type="scientific">Solibacillus isronensis B3W22</name>
    <dbReference type="NCBI Taxonomy" id="1224748"/>
    <lineage>
        <taxon>Bacteria</taxon>
        <taxon>Bacillati</taxon>
        <taxon>Bacillota</taxon>
        <taxon>Bacilli</taxon>
        <taxon>Bacillales</taxon>
        <taxon>Caryophanaceae</taxon>
        <taxon>Solibacillus</taxon>
    </lineage>
</organism>
<comment type="caution">
    <text evidence="1">The sequence shown here is derived from an EMBL/GenBank/DDBJ whole genome shotgun (WGS) entry which is preliminary data.</text>
</comment>
<dbReference type="RefSeq" id="WP_008408805.1">
    <property type="nucleotide sequence ID" value="NZ_AMCK01000033.1"/>
</dbReference>
<dbReference type="AlphaFoldDB" id="K1KXR4"/>
<protein>
    <submittedName>
        <fullName evidence="1">Uncharacterized protein</fullName>
    </submittedName>
</protein>